<dbReference type="OrthoDB" id="1190814at2"/>
<sequence length="205" mass="21649">MKLQSLTACMLSLSLFSLVSCSKSDDDKVVPADVPPVVTPVVTPVEVKTVTNLDADAANKGSFTLYSLADGKIIPNSDSATTKWDIGFKATTIIINGGSSGPGKAEAQVLSTVFKDLAKAPDAGYATDAAAKKAISGWYSYNMTTHVISPVTGAVIVLKTAAGKYAKIEITSYYKDAPASPDENSLSRYYNFRFAYQPDGSAKLN</sequence>
<dbReference type="AlphaFoldDB" id="A0A1I0SBZ7"/>
<keyword evidence="1" id="KW-0732">Signal</keyword>
<dbReference type="STRING" id="29529.SAMN04488122_5969"/>
<protein>
    <submittedName>
        <fullName evidence="2">HmuY protein</fullName>
    </submittedName>
</protein>
<dbReference type="CDD" id="cd12105">
    <property type="entry name" value="HmuY"/>
    <property type="match status" value="1"/>
</dbReference>
<dbReference type="Proteomes" id="UP000199310">
    <property type="component" value="Unassembled WGS sequence"/>
</dbReference>
<evidence type="ECO:0000256" key="1">
    <source>
        <dbReference type="SAM" id="SignalP"/>
    </source>
</evidence>
<reference evidence="3" key="1">
    <citation type="submission" date="2016-10" db="EMBL/GenBank/DDBJ databases">
        <authorList>
            <person name="Varghese N."/>
            <person name="Submissions S."/>
        </authorList>
    </citation>
    <scope>NUCLEOTIDE SEQUENCE [LARGE SCALE GENOMIC DNA]</scope>
    <source>
        <strain evidence="3">DSM 3695</strain>
    </source>
</reference>
<proteinExistence type="predicted"/>
<dbReference type="InterPro" id="IPR025921">
    <property type="entry name" value="HmuY"/>
</dbReference>
<dbReference type="PROSITE" id="PS51257">
    <property type="entry name" value="PROKAR_LIPOPROTEIN"/>
    <property type="match status" value="1"/>
</dbReference>
<accession>A0A1I0SBZ7</accession>
<evidence type="ECO:0000313" key="2">
    <source>
        <dbReference type="EMBL" id="SEW54236.1"/>
    </source>
</evidence>
<gene>
    <name evidence="2" type="ORF">SAMN04488122_5969</name>
</gene>
<keyword evidence="3" id="KW-1185">Reference proteome</keyword>
<name>A0A1I0SBZ7_9BACT</name>
<feature type="chain" id="PRO_5011554749" evidence="1">
    <location>
        <begin position="20"/>
        <end position="205"/>
    </location>
</feature>
<dbReference type="Pfam" id="PF14064">
    <property type="entry name" value="HmuY"/>
    <property type="match status" value="1"/>
</dbReference>
<evidence type="ECO:0000313" key="3">
    <source>
        <dbReference type="Proteomes" id="UP000199310"/>
    </source>
</evidence>
<feature type="signal peptide" evidence="1">
    <location>
        <begin position="1"/>
        <end position="19"/>
    </location>
</feature>
<organism evidence="2 3">
    <name type="scientific">Chitinophaga arvensicola</name>
    <dbReference type="NCBI Taxonomy" id="29529"/>
    <lineage>
        <taxon>Bacteria</taxon>
        <taxon>Pseudomonadati</taxon>
        <taxon>Bacteroidota</taxon>
        <taxon>Chitinophagia</taxon>
        <taxon>Chitinophagales</taxon>
        <taxon>Chitinophagaceae</taxon>
        <taxon>Chitinophaga</taxon>
    </lineage>
</organism>
<dbReference type="EMBL" id="FOJG01000002">
    <property type="protein sequence ID" value="SEW54236.1"/>
    <property type="molecule type" value="Genomic_DNA"/>
</dbReference>